<feature type="compositionally biased region" description="Pro residues" evidence="1">
    <location>
        <begin position="192"/>
        <end position="201"/>
    </location>
</feature>
<reference evidence="2" key="1">
    <citation type="submission" date="2021-05" db="EMBL/GenBank/DDBJ databases">
        <title>A free-living protist that lacks canonical eukaryotic 1 DNA replication and segregation systems.</title>
        <authorList>
            <person name="Salas-Leiva D.E."/>
            <person name="Tromer E.C."/>
            <person name="Curtis B.A."/>
            <person name="Jerlstrom-Hultqvist J."/>
            <person name="Kolisko M."/>
            <person name="Yi Z."/>
            <person name="Salas-Leiva J.S."/>
            <person name="Gallot-Lavallee L."/>
            <person name="Kops G.J.P.L."/>
            <person name="Archibald J.M."/>
            <person name="Simpson A.G.B."/>
            <person name="Roger A.J."/>
        </authorList>
    </citation>
    <scope>NUCLEOTIDE SEQUENCE</scope>
    <source>
        <strain evidence="2">BICM</strain>
    </source>
</reference>
<keyword evidence="3" id="KW-1185">Reference proteome</keyword>
<accession>A0A8J6AXH8</accession>
<dbReference type="Proteomes" id="UP000717585">
    <property type="component" value="Unassembled WGS sequence"/>
</dbReference>
<gene>
    <name evidence="2" type="ORF">J8273_0133</name>
</gene>
<feature type="region of interest" description="Disordered" evidence="1">
    <location>
        <begin position="229"/>
        <end position="271"/>
    </location>
</feature>
<feature type="compositionally biased region" description="Low complexity" evidence="1">
    <location>
        <begin position="236"/>
        <end position="251"/>
    </location>
</feature>
<evidence type="ECO:0000313" key="3">
    <source>
        <dbReference type="Proteomes" id="UP000717585"/>
    </source>
</evidence>
<proteinExistence type="predicted"/>
<evidence type="ECO:0000256" key="1">
    <source>
        <dbReference type="SAM" id="MobiDB-lite"/>
    </source>
</evidence>
<protein>
    <submittedName>
        <fullName evidence="2">Uncharacterized protein</fullName>
    </submittedName>
</protein>
<feature type="compositionally biased region" description="Basic and acidic residues" evidence="1">
    <location>
        <begin position="340"/>
        <end position="350"/>
    </location>
</feature>
<dbReference type="AlphaFoldDB" id="A0A8J6AXH8"/>
<sequence>MCSQRLKSVLEDVFERETDFGRQYQFKVDTEPSCRVSMTIMNIQEPSDIPEDVADHVIFIDRVQAERTGLANQLSIDRIKQLYDVISRRSGAQHHDVVAAGGRPNIILSVHDFDVIANDSGSRERRQELIEPTSAALHATHAQVTALDPASPTYAHFMSGGSAGSGHDFEFLVLRAHIRRALEAGMRRVSRAPPPLPPPSPQLVVERDAWSSPTGVERAERMLRRMNIDVSPSPEPSLSRSTPTSPLLSPSRDARKSPYPRHKRRSDLGDTHFEIEINLPRNGGQHVQLVHETDNAFDVAEAIRQRYGLTFDHREQVMALVQEGLDRHMARRTGRMRERRRAEFARRADSARPPNLTPPKTARPVLYQVKLTDLGVQKRAEVVRVREGDDVYQLADGIIKRWSLDSDTWRPLILHRFNKARAEYLSRRDAGAHQLV</sequence>
<dbReference type="EMBL" id="JAHDYR010000012">
    <property type="protein sequence ID" value="KAG9394925.1"/>
    <property type="molecule type" value="Genomic_DNA"/>
</dbReference>
<comment type="caution">
    <text evidence="2">The sequence shown here is derived from an EMBL/GenBank/DDBJ whole genome shotgun (WGS) entry which is preliminary data.</text>
</comment>
<evidence type="ECO:0000313" key="2">
    <source>
        <dbReference type="EMBL" id="KAG9394925.1"/>
    </source>
</evidence>
<name>A0A8J6AXH8_9EUKA</name>
<feature type="region of interest" description="Disordered" evidence="1">
    <location>
        <begin position="189"/>
        <end position="212"/>
    </location>
</feature>
<feature type="region of interest" description="Disordered" evidence="1">
    <location>
        <begin position="340"/>
        <end position="361"/>
    </location>
</feature>
<organism evidence="2 3">
    <name type="scientific">Carpediemonas membranifera</name>
    <dbReference type="NCBI Taxonomy" id="201153"/>
    <lineage>
        <taxon>Eukaryota</taxon>
        <taxon>Metamonada</taxon>
        <taxon>Carpediemonas-like organisms</taxon>
        <taxon>Carpediemonas</taxon>
    </lineage>
</organism>